<protein>
    <recommendedName>
        <fullName evidence="4">Methyl-accepting chemotaxis protein</fullName>
    </recommendedName>
</protein>
<dbReference type="OrthoDB" id="9816265at2"/>
<comment type="caution">
    <text evidence="2">The sequence shown here is derived from an EMBL/GenBank/DDBJ whole genome shotgun (WGS) entry which is preliminary data.</text>
</comment>
<feature type="region of interest" description="Disordered" evidence="1">
    <location>
        <begin position="534"/>
        <end position="574"/>
    </location>
</feature>
<feature type="compositionally biased region" description="Low complexity" evidence="1">
    <location>
        <begin position="541"/>
        <end position="563"/>
    </location>
</feature>
<gene>
    <name evidence="2" type="ORF">CLV74_11634</name>
</gene>
<evidence type="ECO:0000313" key="3">
    <source>
        <dbReference type="Proteomes" id="UP000238392"/>
    </source>
</evidence>
<evidence type="ECO:0000256" key="1">
    <source>
        <dbReference type="SAM" id="MobiDB-lite"/>
    </source>
</evidence>
<accession>A0A2T0WF95</accession>
<evidence type="ECO:0000313" key="2">
    <source>
        <dbReference type="EMBL" id="PRY85380.1"/>
    </source>
</evidence>
<sequence>MAHQAHQDFRNILESPLFRLETVFSRVTDNLFTASDKATGLKTAVGQLVEVTTPAKLTKVSEGLDEVQQLRQSIDTMIQTSQGFVHHIAANRRKMNADLKDLAENIHSAGIVSLNARIIAQGHRALKQGEQLVRLAENISGITESASGQVTEMLKATEAITRALTNLTAMAEDRAVMLADRSLPDMVRTDEVLSTLHRGMTSSQDGAKWLSDYLGRIEYDVMRVIEVLQIGDRARQRAEHIQQILNEARSFPEGSVEQNALRKMARAQLQQAAEHTLQSAEKGVKHLSGLAAELQTYSAHCSALQKSFRGKQGMVADSSDLETRLEQFRSVSSCSDTTKSCMSTIFDYENALHQYSKELGNAAFSMQLASLNTIIACAREGRAAADMIVISQQVNSVVSTVPELFESFTGAYEQTKTELNGFMQVSSIDAEARHLSEAAVEVLPALAHALSDLLPRLSGDAEQLARAVAAADQLLASLVTDLRASLKGANAAPGPRIPTVAAEARFYRATDRLRRIYTMEEERSLHDEILEPLLRERPDGAPAAPAKAAAPKAAAPAPAPAAEAADDDLSDILF</sequence>
<organism evidence="2 3">
    <name type="scientific">Donghicola tyrosinivorans</name>
    <dbReference type="NCBI Taxonomy" id="1652492"/>
    <lineage>
        <taxon>Bacteria</taxon>
        <taxon>Pseudomonadati</taxon>
        <taxon>Pseudomonadota</taxon>
        <taxon>Alphaproteobacteria</taxon>
        <taxon>Rhodobacterales</taxon>
        <taxon>Roseobacteraceae</taxon>
        <taxon>Donghicola</taxon>
    </lineage>
</organism>
<dbReference type="Proteomes" id="UP000238392">
    <property type="component" value="Unassembled WGS sequence"/>
</dbReference>
<evidence type="ECO:0008006" key="4">
    <source>
        <dbReference type="Google" id="ProtNLM"/>
    </source>
</evidence>
<proteinExistence type="predicted"/>
<dbReference type="RefSeq" id="WP_106267595.1">
    <property type="nucleotide sequence ID" value="NZ_PVTQ01000016.1"/>
</dbReference>
<feature type="compositionally biased region" description="Acidic residues" evidence="1">
    <location>
        <begin position="564"/>
        <end position="574"/>
    </location>
</feature>
<dbReference type="AlphaFoldDB" id="A0A2T0WF95"/>
<keyword evidence="3" id="KW-1185">Reference proteome</keyword>
<dbReference type="EMBL" id="PVTQ01000016">
    <property type="protein sequence ID" value="PRY85380.1"/>
    <property type="molecule type" value="Genomic_DNA"/>
</dbReference>
<reference evidence="2 3" key="1">
    <citation type="submission" date="2018-03" db="EMBL/GenBank/DDBJ databases">
        <title>Genomic Encyclopedia of Archaeal and Bacterial Type Strains, Phase II (KMG-II): from individual species to whole genera.</title>
        <authorList>
            <person name="Goeker M."/>
        </authorList>
    </citation>
    <scope>NUCLEOTIDE SEQUENCE [LARGE SCALE GENOMIC DNA]</scope>
    <source>
        <strain evidence="2 3">DSM 100212</strain>
    </source>
</reference>
<name>A0A2T0WF95_9RHOB</name>